<evidence type="ECO:0000259" key="2">
    <source>
        <dbReference type="PROSITE" id="PS50006"/>
    </source>
</evidence>
<dbReference type="RefSeq" id="WP_004789274.1">
    <property type="nucleotide sequence ID" value="NZ_SORO01000001.1"/>
</dbReference>
<dbReference type="InterPro" id="IPR000253">
    <property type="entry name" value="FHA_dom"/>
</dbReference>
<evidence type="ECO:0000313" key="4">
    <source>
        <dbReference type="Proteomes" id="UP000294684"/>
    </source>
</evidence>
<evidence type="ECO:0000256" key="1">
    <source>
        <dbReference type="SAM" id="Phobius"/>
    </source>
</evidence>
<keyword evidence="1" id="KW-1133">Transmembrane helix</keyword>
<accession>A0A4R8MQH6</accession>
<dbReference type="SMART" id="SM00240">
    <property type="entry name" value="FHA"/>
    <property type="match status" value="1"/>
</dbReference>
<dbReference type="STRING" id="1193051.LEP1GSC017_3383"/>
<reference evidence="3 4" key="1">
    <citation type="submission" date="2019-03" db="EMBL/GenBank/DDBJ databases">
        <title>Genomic Encyclopedia of Archaeal and Bacterial Type Strains, Phase II (KMG-II): from individual species to whole genera.</title>
        <authorList>
            <person name="Goeker M."/>
        </authorList>
    </citation>
    <scope>NUCLEOTIDE SEQUENCE [LARGE SCALE GENOMIC DNA]</scope>
    <source>
        <strain evidence="3 4">DSM 21537</strain>
    </source>
</reference>
<feature type="transmembrane region" description="Helical" evidence="1">
    <location>
        <begin position="306"/>
        <end position="326"/>
    </location>
</feature>
<dbReference type="GeneID" id="79825934"/>
<protein>
    <submittedName>
        <fullName evidence="3">FHA domain-containing protein</fullName>
    </submittedName>
</protein>
<dbReference type="Pfam" id="PF00498">
    <property type="entry name" value="FHA"/>
    <property type="match status" value="1"/>
</dbReference>
<feature type="domain" description="FHA" evidence="2">
    <location>
        <begin position="417"/>
        <end position="466"/>
    </location>
</feature>
<sequence>MENNLRKHLYSFSNWFFLSILFPAVLSADPGFKLRSIDIRSYPEVKIRFHSNGILDPNGFVLSEQLELNRRLTESFRFEKTESKNPIHLYLSIPSYTDAQDRRWIIQLANQLVKLSEQSGGSTQLQIQSDTNKHSFERIRSNVLDISFPFPKEPAPVYPIRNWENFLESIKENQSSEDHILVFVSFASEWQDRFEIPELAKRIREKNLQLIVLAPSSLEATKLASYANGKHYSITKSDSYADLFSYLRGLGQPDFELVYESPWKLSQWKTNLVFGNLVSVDQGIRFEFQYELSLFRSLYLKLSDPLFFFPASLFLIFLCLAALYYLRGFEETNQKENQNLPSANHSLVSEFSERKEELQVYDRMYGETLERAARDREIAVAIAEKVSIPGTAYSYAVLMRREGNQNTDPFQLQFDEVTIGSWESNHLVISDPTVAGLHAKIKNKKGKYILFDCVSETGVYLNGKKLLRPKVLHNLDEIQIGKTILSFRGR</sequence>
<dbReference type="PROSITE" id="PS50006">
    <property type="entry name" value="FHA_DOMAIN"/>
    <property type="match status" value="1"/>
</dbReference>
<organism evidence="3 4">
    <name type="scientific">Leptospira meyeri</name>
    <dbReference type="NCBI Taxonomy" id="29508"/>
    <lineage>
        <taxon>Bacteria</taxon>
        <taxon>Pseudomonadati</taxon>
        <taxon>Spirochaetota</taxon>
        <taxon>Spirochaetia</taxon>
        <taxon>Leptospirales</taxon>
        <taxon>Leptospiraceae</taxon>
        <taxon>Leptospira</taxon>
    </lineage>
</organism>
<evidence type="ECO:0000313" key="3">
    <source>
        <dbReference type="EMBL" id="TDY71619.1"/>
    </source>
</evidence>
<keyword evidence="4" id="KW-1185">Reference proteome</keyword>
<dbReference type="AlphaFoldDB" id="A0A4R8MQH6"/>
<dbReference type="CDD" id="cd00060">
    <property type="entry name" value="FHA"/>
    <property type="match status" value="1"/>
</dbReference>
<dbReference type="EMBL" id="SORO01000001">
    <property type="protein sequence ID" value="TDY71619.1"/>
    <property type="molecule type" value="Genomic_DNA"/>
</dbReference>
<dbReference type="OrthoDB" id="344049at2"/>
<dbReference type="Gene3D" id="2.60.200.20">
    <property type="match status" value="1"/>
</dbReference>
<gene>
    <name evidence="3" type="ORF">CLV96_0584</name>
</gene>
<keyword evidence="1" id="KW-0812">Transmembrane</keyword>
<keyword evidence="1" id="KW-0472">Membrane</keyword>
<comment type="caution">
    <text evidence="3">The sequence shown here is derived from an EMBL/GenBank/DDBJ whole genome shotgun (WGS) entry which is preliminary data.</text>
</comment>
<dbReference type="SUPFAM" id="SSF49879">
    <property type="entry name" value="SMAD/FHA domain"/>
    <property type="match status" value="1"/>
</dbReference>
<name>A0A4R8MQH6_LEPME</name>
<dbReference type="InterPro" id="IPR008984">
    <property type="entry name" value="SMAD_FHA_dom_sf"/>
</dbReference>
<proteinExistence type="predicted"/>
<dbReference type="Proteomes" id="UP000294684">
    <property type="component" value="Unassembled WGS sequence"/>
</dbReference>